<evidence type="ECO:0000256" key="14">
    <source>
        <dbReference type="ARBA" id="ARBA00038036"/>
    </source>
</evidence>
<feature type="binding site" evidence="16">
    <location>
        <begin position="6"/>
        <end position="13"/>
    </location>
    <ligand>
        <name>ATP</name>
        <dbReference type="ChEBI" id="CHEBI:30616"/>
    </ligand>
</feature>
<dbReference type="SUPFAM" id="SSF53067">
    <property type="entry name" value="Actin-like ATPase domain"/>
    <property type="match status" value="2"/>
</dbReference>
<evidence type="ECO:0000256" key="15">
    <source>
        <dbReference type="ARBA" id="ARBA00040883"/>
    </source>
</evidence>
<dbReference type="Pfam" id="PF03309">
    <property type="entry name" value="Pan_kinase"/>
    <property type="match status" value="1"/>
</dbReference>
<evidence type="ECO:0000256" key="12">
    <source>
        <dbReference type="ARBA" id="ARBA00022958"/>
    </source>
</evidence>
<comment type="cofactor">
    <cofactor evidence="16">
        <name>NH4(+)</name>
        <dbReference type="ChEBI" id="CHEBI:28938"/>
    </cofactor>
    <cofactor evidence="16">
        <name>K(+)</name>
        <dbReference type="ChEBI" id="CHEBI:29103"/>
    </cofactor>
    <text evidence="16">A monovalent cation. Ammonium or potassium.</text>
</comment>
<organism evidence="17 18">
    <name type="scientific">Candidatus Xianfuyuplasma coldseepsis</name>
    <dbReference type="NCBI Taxonomy" id="2782163"/>
    <lineage>
        <taxon>Bacteria</taxon>
        <taxon>Bacillati</taxon>
        <taxon>Mycoplasmatota</taxon>
        <taxon>Mollicutes</taxon>
        <taxon>Candidatus Izemoplasmatales</taxon>
        <taxon>Candidatus Izemoplasmataceae</taxon>
        <taxon>Candidatus Xianfuyuplasma</taxon>
    </lineage>
</organism>
<comment type="subcellular location">
    <subcellularLocation>
        <location evidence="3 16">Cytoplasm</location>
    </subcellularLocation>
</comment>
<keyword evidence="8 16" id="KW-0808">Transferase</keyword>
<dbReference type="GO" id="GO:0015937">
    <property type="term" value="P:coenzyme A biosynthetic process"/>
    <property type="evidence" value="ECO:0007669"/>
    <property type="project" value="UniProtKB-UniRule"/>
</dbReference>
<comment type="caution">
    <text evidence="16">Lacks conserved residue(s) required for the propagation of feature annotation.</text>
</comment>
<evidence type="ECO:0000256" key="8">
    <source>
        <dbReference type="ARBA" id="ARBA00022679"/>
    </source>
</evidence>
<keyword evidence="16" id="KW-0479">Metal-binding</keyword>
<dbReference type="CDD" id="cd24015">
    <property type="entry name" value="ASKHA_NBD_PanK-III"/>
    <property type="match status" value="1"/>
</dbReference>
<proteinExistence type="inferred from homology"/>
<evidence type="ECO:0000256" key="7">
    <source>
        <dbReference type="ARBA" id="ARBA00022490"/>
    </source>
</evidence>
<reference evidence="17 18" key="1">
    <citation type="submission" date="2020-02" db="EMBL/GenBank/DDBJ databases">
        <authorList>
            <person name="Zheng R.K."/>
            <person name="Sun C.M."/>
        </authorList>
    </citation>
    <scope>NUCLEOTIDE SEQUENCE [LARGE SCALE GENOMIC DNA]</scope>
    <source>
        <strain evidence="18">zrk13</strain>
    </source>
</reference>
<accession>A0A7L7KTB9</accession>
<keyword evidence="9 16" id="KW-0547">Nucleotide-binding</keyword>
<evidence type="ECO:0000256" key="16">
    <source>
        <dbReference type="HAMAP-Rule" id="MF_01274"/>
    </source>
</evidence>
<evidence type="ECO:0000256" key="1">
    <source>
        <dbReference type="ARBA" id="ARBA00001206"/>
    </source>
</evidence>
<dbReference type="GO" id="GO:0046872">
    <property type="term" value="F:metal ion binding"/>
    <property type="evidence" value="ECO:0007669"/>
    <property type="project" value="UniProtKB-KW"/>
</dbReference>
<feature type="binding site" evidence="16">
    <location>
        <position position="121"/>
    </location>
    <ligand>
        <name>K(+)</name>
        <dbReference type="ChEBI" id="CHEBI:29103"/>
    </ligand>
</feature>
<dbReference type="EC" id="2.7.1.33" evidence="6 16"/>
<keyword evidence="13 16" id="KW-0173">Coenzyme A biosynthesis</keyword>
<name>A0A7L7KTB9_9MOLU</name>
<comment type="cofactor">
    <cofactor evidence="2">
        <name>K(+)</name>
        <dbReference type="ChEBI" id="CHEBI:29103"/>
    </cofactor>
</comment>
<evidence type="ECO:0000256" key="9">
    <source>
        <dbReference type="ARBA" id="ARBA00022741"/>
    </source>
</evidence>
<dbReference type="HAMAP" id="MF_01274">
    <property type="entry name" value="Pantothen_kinase_3"/>
    <property type="match status" value="1"/>
</dbReference>
<dbReference type="PANTHER" id="PTHR34265">
    <property type="entry name" value="TYPE III PANTOTHENATE KINASE"/>
    <property type="match status" value="1"/>
</dbReference>
<protein>
    <recommendedName>
        <fullName evidence="15 16">Type III pantothenate kinase</fullName>
        <ecNumber evidence="6 16">2.7.1.33</ecNumber>
    </recommendedName>
    <alternativeName>
        <fullName evidence="16">PanK-III</fullName>
    </alternativeName>
    <alternativeName>
        <fullName evidence="16">Pantothenic acid kinase</fullName>
    </alternativeName>
</protein>
<dbReference type="Proteomes" id="UP000514720">
    <property type="component" value="Chromosome"/>
</dbReference>
<dbReference type="KEGG" id="xcl:G4Z02_07240"/>
<dbReference type="GO" id="GO:0005524">
    <property type="term" value="F:ATP binding"/>
    <property type="evidence" value="ECO:0007669"/>
    <property type="project" value="UniProtKB-UniRule"/>
</dbReference>
<feature type="binding site" evidence="16">
    <location>
        <position position="124"/>
    </location>
    <ligand>
        <name>ATP</name>
        <dbReference type="ChEBI" id="CHEBI:30616"/>
    </ligand>
</feature>
<comment type="similarity">
    <text evidence="14 16">Belongs to the type III pantothenate kinase family.</text>
</comment>
<keyword evidence="18" id="KW-1185">Reference proteome</keyword>
<comment type="function">
    <text evidence="16">Catalyzes the phosphorylation of pantothenate (Pan), the first step in CoA biosynthesis.</text>
</comment>
<gene>
    <name evidence="16" type="primary">coaX</name>
    <name evidence="17" type="ORF">G4Z02_07240</name>
</gene>
<comment type="pathway">
    <text evidence="4 16">Cofactor biosynthesis; coenzyme A biosynthesis; CoA from (R)-pantothenate: step 1/5.</text>
</comment>
<dbReference type="PANTHER" id="PTHR34265:SF1">
    <property type="entry name" value="TYPE III PANTOTHENATE KINASE"/>
    <property type="match status" value="1"/>
</dbReference>
<comment type="subunit">
    <text evidence="5 16">Homodimer.</text>
</comment>
<evidence type="ECO:0000256" key="6">
    <source>
        <dbReference type="ARBA" id="ARBA00012102"/>
    </source>
</evidence>
<evidence type="ECO:0000256" key="4">
    <source>
        <dbReference type="ARBA" id="ARBA00005225"/>
    </source>
</evidence>
<evidence type="ECO:0000256" key="10">
    <source>
        <dbReference type="ARBA" id="ARBA00022777"/>
    </source>
</evidence>
<feature type="active site" description="Proton acceptor" evidence="16">
    <location>
        <position position="101"/>
    </location>
</feature>
<dbReference type="AlphaFoldDB" id="A0A7L7KTB9"/>
<comment type="catalytic activity">
    <reaction evidence="1 16">
        <text>(R)-pantothenate + ATP = (R)-4'-phosphopantothenate + ADP + H(+)</text>
        <dbReference type="Rhea" id="RHEA:16373"/>
        <dbReference type="ChEBI" id="CHEBI:10986"/>
        <dbReference type="ChEBI" id="CHEBI:15378"/>
        <dbReference type="ChEBI" id="CHEBI:29032"/>
        <dbReference type="ChEBI" id="CHEBI:30616"/>
        <dbReference type="ChEBI" id="CHEBI:456216"/>
        <dbReference type="EC" id="2.7.1.33"/>
    </reaction>
</comment>
<dbReference type="Gene3D" id="3.30.420.40">
    <property type="match status" value="2"/>
</dbReference>
<sequence>MLVVIDIGNSNIVLAQYTNQLGPTYRFTTDKTKSVDEYYVLLRDVLNGADDIIVSSVVPELNIIIKNLAIKYYDITPIFVGPGIKTGIKIIVDNPKEVGSDLVASAAAVLDEYTDNAIVVDMGTATTFTYIEHKIIKGVAIMAGLVTQRDALVHNASQLSQFEFTTPKKVLGTNTIDCLNSGLLYGHALMIEAMARKIQDEYKTSPTLIVTGGASRFVKDLLSYDTIVDELLLLKGLVVIYQKNQK</sequence>
<dbReference type="EMBL" id="CP048914">
    <property type="protein sequence ID" value="QMS85542.1"/>
    <property type="molecule type" value="Genomic_DNA"/>
</dbReference>
<evidence type="ECO:0000256" key="3">
    <source>
        <dbReference type="ARBA" id="ARBA00004496"/>
    </source>
</evidence>
<evidence type="ECO:0000256" key="5">
    <source>
        <dbReference type="ARBA" id="ARBA00011738"/>
    </source>
</evidence>
<feature type="binding site" evidence="16">
    <location>
        <position position="175"/>
    </location>
    <ligand>
        <name>substrate</name>
    </ligand>
</feature>
<keyword evidence="12 16" id="KW-0630">Potassium</keyword>
<evidence type="ECO:0000256" key="11">
    <source>
        <dbReference type="ARBA" id="ARBA00022840"/>
    </source>
</evidence>
<keyword evidence="10 16" id="KW-0418">Kinase</keyword>
<feature type="binding site" evidence="16">
    <location>
        <begin position="99"/>
        <end position="102"/>
    </location>
    <ligand>
        <name>substrate</name>
    </ligand>
</feature>
<evidence type="ECO:0000256" key="2">
    <source>
        <dbReference type="ARBA" id="ARBA00001958"/>
    </source>
</evidence>
<keyword evidence="11 16" id="KW-0067">ATP-binding</keyword>
<dbReference type="NCBIfam" id="TIGR00671">
    <property type="entry name" value="baf"/>
    <property type="match status" value="1"/>
</dbReference>
<dbReference type="UniPathway" id="UPA00241">
    <property type="reaction ID" value="UER00352"/>
</dbReference>
<dbReference type="RefSeq" id="WP_258877343.1">
    <property type="nucleotide sequence ID" value="NZ_CP048914.1"/>
</dbReference>
<evidence type="ECO:0000313" key="17">
    <source>
        <dbReference type="EMBL" id="QMS85542.1"/>
    </source>
</evidence>
<keyword evidence="7 16" id="KW-0963">Cytoplasm</keyword>
<evidence type="ECO:0000256" key="13">
    <source>
        <dbReference type="ARBA" id="ARBA00022993"/>
    </source>
</evidence>
<dbReference type="GO" id="GO:0004594">
    <property type="term" value="F:pantothenate kinase activity"/>
    <property type="evidence" value="ECO:0007669"/>
    <property type="project" value="UniProtKB-UniRule"/>
</dbReference>
<dbReference type="InterPro" id="IPR004619">
    <property type="entry name" value="Type_III_PanK"/>
</dbReference>
<dbReference type="GO" id="GO:0005737">
    <property type="term" value="C:cytoplasm"/>
    <property type="evidence" value="ECO:0007669"/>
    <property type="project" value="UniProtKB-SubCell"/>
</dbReference>
<dbReference type="InterPro" id="IPR043129">
    <property type="entry name" value="ATPase_NBD"/>
</dbReference>
<evidence type="ECO:0000313" key="18">
    <source>
        <dbReference type="Proteomes" id="UP000514720"/>
    </source>
</evidence>